<comment type="caution">
    <text evidence="2">The sequence shown here is derived from an EMBL/GenBank/DDBJ whole genome shotgun (WGS) entry which is preliminary data.</text>
</comment>
<feature type="compositionally biased region" description="Basic and acidic residues" evidence="1">
    <location>
        <begin position="75"/>
        <end position="101"/>
    </location>
</feature>
<evidence type="ECO:0000313" key="2">
    <source>
        <dbReference type="EMBL" id="GMF23570.1"/>
    </source>
</evidence>
<evidence type="ECO:0000256" key="1">
    <source>
        <dbReference type="SAM" id="MobiDB-lite"/>
    </source>
</evidence>
<name>A0A9W6WZZ2_9STRA</name>
<dbReference type="AlphaFoldDB" id="A0A9W6WZZ2"/>
<feature type="region of interest" description="Disordered" evidence="1">
    <location>
        <begin position="71"/>
        <end position="108"/>
    </location>
</feature>
<keyword evidence="3" id="KW-1185">Reference proteome</keyword>
<gene>
    <name evidence="2" type="ORF">Pfra01_000375900</name>
</gene>
<dbReference type="EMBL" id="BSXT01000290">
    <property type="protein sequence ID" value="GMF23570.1"/>
    <property type="molecule type" value="Genomic_DNA"/>
</dbReference>
<evidence type="ECO:0000313" key="3">
    <source>
        <dbReference type="Proteomes" id="UP001165121"/>
    </source>
</evidence>
<proteinExistence type="predicted"/>
<dbReference type="OrthoDB" id="124949at2759"/>
<reference evidence="2" key="1">
    <citation type="submission" date="2023-04" db="EMBL/GenBank/DDBJ databases">
        <title>Phytophthora fragariaefolia NBRC 109709.</title>
        <authorList>
            <person name="Ichikawa N."/>
            <person name="Sato H."/>
            <person name="Tonouchi N."/>
        </authorList>
    </citation>
    <scope>NUCLEOTIDE SEQUENCE</scope>
    <source>
        <strain evidence="2">NBRC 109709</strain>
    </source>
</reference>
<accession>A0A9W6WZZ2</accession>
<dbReference type="PANTHER" id="PTHR37558">
    <property type="entry name" value="HTH CENPB-TYPE DOMAIN-CONTAINING PROTEIN"/>
    <property type="match status" value="1"/>
</dbReference>
<protein>
    <submittedName>
        <fullName evidence="2">Unnamed protein product</fullName>
    </submittedName>
</protein>
<organism evidence="2 3">
    <name type="scientific">Phytophthora fragariaefolia</name>
    <dbReference type="NCBI Taxonomy" id="1490495"/>
    <lineage>
        <taxon>Eukaryota</taxon>
        <taxon>Sar</taxon>
        <taxon>Stramenopiles</taxon>
        <taxon>Oomycota</taxon>
        <taxon>Peronosporomycetes</taxon>
        <taxon>Peronosporales</taxon>
        <taxon>Peronosporaceae</taxon>
        <taxon>Phytophthora</taxon>
    </lineage>
</organism>
<dbReference type="PANTHER" id="PTHR37558:SF1">
    <property type="entry name" value="HTH CENPB-TYPE DOMAIN-CONTAINING PROTEIN"/>
    <property type="match status" value="1"/>
</dbReference>
<sequence length="120" mass="13402">MQVRFKDCDDEALLHEILASNPFQADHGTKTAARAKVAATLERDVDASRCREHCTLLISDFKTKMVKSAAASGIDEEHNERDNIKHRAVGDPPKRTARSPDRPGYASWKSIMQRLSTLPT</sequence>
<dbReference type="Proteomes" id="UP001165121">
    <property type="component" value="Unassembled WGS sequence"/>
</dbReference>